<sequence length="91" mass="10069">MPKYVIEREMPGAGNLSPEQLHEAAQTSCGVLFELGPQIQWVHSYVTDDKLYCIYNAPDEAAIIQHAKQAGFPANKISRVRAIIDPTTSEV</sequence>
<dbReference type="InterPro" id="IPR042557">
    <property type="entry name" value="SCO4226"/>
</dbReference>
<dbReference type="Proteomes" id="UP000677244">
    <property type="component" value="Unassembled WGS sequence"/>
</dbReference>
<evidence type="ECO:0000313" key="2">
    <source>
        <dbReference type="Proteomes" id="UP000677244"/>
    </source>
</evidence>
<proteinExistence type="predicted"/>
<dbReference type="RefSeq" id="WP_209141674.1">
    <property type="nucleotide sequence ID" value="NZ_JAGHKO010000010.1"/>
</dbReference>
<organism evidence="1 2">
    <name type="scientific">Niastella soli</name>
    <dbReference type="NCBI Taxonomy" id="2821487"/>
    <lineage>
        <taxon>Bacteria</taxon>
        <taxon>Pseudomonadati</taxon>
        <taxon>Bacteroidota</taxon>
        <taxon>Chitinophagia</taxon>
        <taxon>Chitinophagales</taxon>
        <taxon>Chitinophagaceae</taxon>
        <taxon>Niastella</taxon>
    </lineage>
</organism>
<protein>
    <submittedName>
        <fullName evidence="1">DUF4242 domain-containing protein</fullName>
    </submittedName>
</protein>
<dbReference type="Pfam" id="PF14026">
    <property type="entry name" value="SCO4226-like"/>
    <property type="match status" value="1"/>
</dbReference>
<accession>A0ABS3Z0S3</accession>
<dbReference type="EMBL" id="JAGHKO010000010">
    <property type="protein sequence ID" value="MBO9203623.1"/>
    <property type="molecule type" value="Genomic_DNA"/>
</dbReference>
<reference evidence="1 2" key="1">
    <citation type="submission" date="2021-03" db="EMBL/GenBank/DDBJ databases">
        <title>Assistant Professor.</title>
        <authorList>
            <person name="Huq M.A."/>
        </authorList>
    </citation>
    <scope>NUCLEOTIDE SEQUENCE [LARGE SCALE GENOMIC DNA]</scope>
    <source>
        <strain evidence="1 2">MAH-29</strain>
    </source>
</reference>
<gene>
    <name evidence="1" type="ORF">J7I42_25285</name>
</gene>
<keyword evidence="2" id="KW-1185">Reference proteome</keyword>
<name>A0ABS3Z0S3_9BACT</name>
<dbReference type="InterPro" id="IPR025336">
    <property type="entry name" value="SCO4226-like"/>
</dbReference>
<dbReference type="Gene3D" id="3.30.70.3090">
    <property type="entry name" value="ORF SCO4226, nickel-binding ferredoxin-like monomer"/>
    <property type="match status" value="1"/>
</dbReference>
<comment type="caution">
    <text evidence="1">The sequence shown here is derived from an EMBL/GenBank/DDBJ whole genome shotgun (WGS) entry which is preliminary data.</text>
</comment>
<evidence type="ECO:0000313" key="1">
    <source>
        <dbReference type="EMBL" id="MBO9203623.1"/>
    </source>
</evidence>